<accession>A0A9D2EBW2</accession>
<dbReference type="Proteomes" id="UP000824037">
    <property type="component" value="Unassembled WGS sequence"/>
</dbReference>
<reference evidence="2" key="2">
    <citation type="submission" date="2021-04" db="EMBL/GenBank/DDBJ databases">
        <authorList>
            <person name="Gilroy R."/>
        </authorList>
    </citation>
    <scope>NUCLEOTIDE SEQUENCE</scope>
    <source>
        <strain evidence="2">ChiGjej4B4-7305</strain>
    </source>
</reference>
<feature type="region of interest" description="Disordered" evidence="1">
    <location>
        <begin position="1"/>
        <end position="25"/>
    </location>
</feature>
<sequence>MVRAQQHRAQQHRPPQHPVEPTGAEVRRARMERDAVLAAVADGEDALRMRAAGEGLDAAEMALLEELDALDAQLYEQRRSA</sequence>
<protein>
    <submittedName>
        <fullName evidence="2">Uncharacterized protein</fullName>
    </submittedName>
</protein>
<evidence type="ECO:0000313" key="3">
    <source>
        <dbReference type="Proteomes" id="UP000824037"/>
    </source>
</evidence>
<organism evidence="2 3">
    <name type="scientific">Candidatus Ruania gallistercoris</name>
    <dbReference type="NCBI Taxonomy" id="2838746"/>
    <lineage>
        <taxon>Bacteria</taxon>
        <taxon>Bacillati</taxon>
        <taxon>Actinomycetota</taxon>
        <taxon>Actinomycetes</taxon>
        <taxon>Micrococcales</taxon>
        <taxon>Ruaniaceae</taxon>
        <taxon>Ruania</taxon>
    </lineage>
</organism>
<evidence type="ECO:0000313" key="2">
    <source>
        <dbReference type="EMBL" id="HIZ34471.1"/>
    </source>
</evidence>
<feature type="compositionally biased region" description="Basic residues" evidence="1">
    <location>
        <begin position="1"/>
        <end position="15"/>
    </location>
</feature>
<dbReference type="EMBL" id="DXBY01000033">
    <property type="protein sequence ID" value="HIZ34471.1"/>
    <property type="molecule type" value="Genomic_DNA"/>
</dbReference>
<proteinExistence type="predicted"/>
<gene>
    <name evidence="2" type="ORF">H9815_01735</name>
</gene>
<name>A0A9D2EBW2_9MICO</name>
<dbReference type="AlphaFoldDB" id="A0A9D2EBW2"/>
<comment type="caution">
    <text evidence="2">The sequence shown here is derived from an EMBL/GenBank/DDBJ whole genome shotgun (WGS) entry which is preliminary data.</text>
</comment>
<evidence type="ECO:0000256" key="1">
    <source>
        <dbReference type="SAM" id="MobiDB-lite"/>
    </source>
</evidence>
<reference evidence="2" key="1">
    <citation type="journal article" date="2021" name="PeerJ">
        <title>Extensive microbial diversity within the chicken gut microbiome revealed by metagenomics and culture.</title>
        <authorList>
            <person name="Gilroy R."/>
            <person name="Ravi A."/>
            <person name="Getino M."/>
            <person name="Pursley I."/>
            <person name="Horton D.L."/>
            <person name="Alikhan N.F."/>
            <person name="Baker D."/>
            <person name="Gharbi K."/>
            <person name="Hall N."/>
            <person name="Watson M."/>
            <person name="Adriaenssens E.M."/>
            <person name="Foster-Nyarko E."/>
            <person name="Jarju S."/>
            <person name="Secka A."/>
            <person name="Antonio M."/>
            <person name="Oren A."/>
            <person name="Chaudhuri R.R."/>
            <person name="La Ragione R."/>
            <person name="Hildebrand F."/>
            <person name="Pallen M.J."/>
        </authorList>
    </citation>
    <scope>NUCLEOTIDE SEQUENCE</scope>
    <source>
        <strain evidence="2">ChiGjej4B4-7305</strain>
    </source>
</reference>